<reference evidence="1" key="1">
    <citation type="submission" date="2019-02" db="EMBL/GenBank/DDBJ databases">
        <title>New Zealand Erwinia strains with phe-tRNA free attachment sites.</title>
        <authorList>
            <person name="Nunes-Leite L."/>
            <person name="Pitman A.R."/>
        </authorList>
    </citation>
    <scope>NUCLEOTIDE SEQUENCE</scope>
    <source>
        <strain evidence="1">Ec-140</strain>
    </source>
</reference>
<dbReference type="Proteomes" id="UP001057360">
    <property type="component" value="Unassembled WGS sequence"/>
</dbReference>
<comment type="caution">
    <text evidence="1">The sequence shown here is derived from an EMBL/GenBank/DDBJ whole genome shotgun (WGS) entry which is preliminary data.</text>
</comment>
<accession>A0AAW5GL88</accession>
<evidence type="ECO:0000313" key="1">
    <source>
        <dbReference type="EMBL" id="MCL6371303.1"/>
    </source>
</evidence>
<name>A0AAW5GL88_9GAMM</name>
<gene>
    <name evidence="1" type="ORF">EXT53_22500</name>
</gene>
<organism evidence="1 2">
    <name type="scientific">Pectobacterium polaris</name>
    <dbReference type="NCBI Taxonomy" id="2042057"/>
    <lineage>
        <taxon>Bacteria</taxon>
        <taxon>Pseudomonadati</taxon>
        <taxon>Pseudomonadota</taxon>
        <taxon>Gammaproteobacteria</taxon>
        <taxon>Enterobacterales</taxon>
        <taxon>Pectobacteriaceae</taxon>
        <taxon>Pectobacterium</taxon>
    </lineage>
</organism>
<proteinExistence type="predicted"/>
<evidence type="ECO:0000313" key="2">
    <source>
        <dbReference type="Proteomes" id="UP001057360"/>
    </source>
</evidence>
<dbReference type="EMBL" id="SGPY01000072">
    <property type="protein sequence ID" value="MCL6371303.1"/>
    <property type="molecule type" value="Genomic_DNA"/>
</dbReference>
<protein>
    <submittedName>
        <fullName evidence="1">Radical SAM protein</fullName>
    </submittedName>
</protein>
<dbReference type="AlphaFoldDB" id="A0AAW5GL88"/>
<feature type="non-terminal residue" evidence="1">
    <location>
        <position position="1"/>
    </location>
</feature>
<sequence>IPLHISAFYPAYKMRDKLPTKPKTIRHLCKTAQRNLKYVYPGNI</sequence>